<dbReference type="PANTHER" id="PTHR21600">
    <property type="entry name" value="MITOCHONDRIAL RNA PSEUDOURIDINE SYNTHASE"/>
    <property type="match status" value="1"/>
</dbReference>
<keyword evidence="3" id="KW-0819">tRNA processing</keyword>
<accession>A0A840SU01</accession>
<evidence type="ECO:0000256" key="3">
    <source>
        <dbReference type="ARBA" id="ARBA00022694"/>
    </source>
</evidence>
<dbReference type="EC" id="5.4.99.29" evidence="9"/>
<dbReference type="GO" id="GO:0160151">
    <property type="term" value="F:tRNA pseudouridine(32) synthase activity"/>
    <property type="evidence" value="ECO:0007669"/>
    <property type="project" value="UniProtKB-EC"/>
</dbReference>
<evidence type="ECO:0000259" key="16">
    <source>
        <dbReference type="Pfam" id="PF00849"/>
    </source>
</evidence>
<dbReference type="Proteomes" id="UP000549457">
    <property type="component" value="Unassembled WGS sequence"/>
</dbReference>
<evidence type="ECO:0000256" key="9">
    <source>
        <dbReference type="ARBA" id="ARBA00038945"/>
    </source>
</evidence>
<evidence type="ECO:0000256" key="7">
    <source>
        <dbReference type="ARBA" id="ARBA00037305"/>
    </source>
</evidence>
<comment type="caution">
    <text evidence="17">The sequence shown here is derived from an EMBL/GenBank/DDBJ whole genome shotgun (WGS) entry which is preliminary data.</text>
</comment>
<comment type="function">
    <text evidence="7">Dual specificity enzyme that catalyzes the synthesis of pseudouridine from uracil-746 in 23S ribosomal RNA and from uracil-32 in the anticodon stem and loop of transfer RNAs.</text>
</comment>
<dbReference type="PANTHER" id="PTHR21600:SF91">
    <property type="entry name" value="DUAL-SPECIFICITY RNA PSEUDOURIDINE SYNTHASE RLUA"/>
    <property type="match status" value="1"/>
</dbReference>
<dbReference type="PROSITE" id="PS01129">
    <property type="entry name" value="PSI_RLU"/>
    <property type="match status" value="1"/>
</dbReference>
<evidence type="ECO:0000256" key="5">
    <source>
        <dbReference type="ARBA" id="ARBA00036184"/>
    </source>
</evidence>
<dbReference type="EC" id="5.4.99.28" evidence="8"/>
<dbReference type="EMBL" id="JACHFM010000002">
    <property type="protein sequence ID" value="MBB5222642.1"/>
    <property type="molecule type" value="Genomic_DNA"/>
</dbReference>
<dbReference type="InterPro" id="IPR020103">
    <property type="entry name" value="PsdUridine_synth_cat_dom_sf"/>
</dbReference>
<evidence type="ECO:0000256" key="4">
    <source>
        <dbReference type="ARBA" id="ARBA00023235"/>
    </source>
</evidence>
<evidence type="ECO:0000256" key="13">
    <source>
        <dbReference type="ARBA" id="ARBA00042844"/>
    </source>
</evidence>
<comment type="catalytic activity">
    <reaction evidence="5">
        <text>uridine(32) in tRNA = pseudouridine(32) in tRNA</text>
        <dbReference type="Rhea" id="RHEA:42544"/>
        <dbReference type="Rhea" id="RHEA-COMP:10107"/>
        <dbReference type="Rhea" id="RHEA-COMP:10108"/>
        <dbReference type="ChEBI" id="CHEBI:65314"/>
        <dbReference type="ChEBI" id="CHEBI:65315"/>
        <dbReference type="EC" id="5.4.99.28"/>
    </reaction>
</comment>
<organism evidence="17 18">
    <name type="scientific">Amaricoccus macauensis</name>
    <dbReference type="NCBI Taxonomy" id="57001"/>
    <lineage>
        <taxon>Bacteria</taxon>
        <taxon>Pseudomonadati</taxon>
        <taxon>Pseudomonadota</taxon>
        <taxon>Alphaproteobacteria</taxon>
        <taxon>Rhodobacterales</taxon>
        <taxon>Paracoccaceae</taxon>
        <taxon>Amaricoccus</taxon>
    </lineage>
</organism>
<evidence type="ECO:0000256" key="15">
    <source>
        <dbReference type="ARBA" id="ARBA00043143"/>
    </source>
</evidence>
<dbReference type="GO" id="GO:0160142">
    <property type="term" value="F:23S rRNA pseudouridine(746) synthase activity"/>
    <property type="evidence" value="ECO:0007669"/>
    <property type="project" value="UniProtKB-EC"/>
</dbReference>
<dbReference type="AlphaFoldDB" id="A0A840SU01"/>
<evidence type="ECO:0000313" key="17">
    <source>
        <dbReference type="EMBL" id="MBB5222642.1"/>
    </source>
</evidence>
<dbReference type="Gene3D" id="3.30.2350.10">
    <property type="entry name" value="Pseudouridine synthase"/>
    <property type="match status" value="1"/>
</dbReference>
<evidence type="ECO:0000256" key="10">
    <source>
        <dbReference type="ARBA" id="ARBA00039988"/>
    </source>
</evidence>
<evidence type="ECO:0000256" key="12">
    <source>
        <dbReference type="ARBA" id="ARBA00042372"/>
    </source>
</evidence>
<dbReference type="InterPro" id="IPR006224">
    <property type="entry name" value="PsdUridine_synth_RluA-like_CS"/>
</dbReference>
<evidence type="ECO:0000256" key="14">
    <source>
        <dbReference type="ARBA" id="ARBA00042883"/>
    </source>
</evidence>
<protein>
    <recommendedName>
        <fullName evidence="10">Dual-specificity RNA pseudouridine synthase RluA</fullName>
        <ecNumber evidence="8">5.4.99.28</ecNumber>
        <ecNumber evidence="9">5.4.99.29</ecNumber>
    </recommendedName>
    <alternativeName>
        <fullName evidence="11">23S rRNA pseudouridine(746) synthase</fullName>
    </alternativeName>
    <alternativeName>
        <fullName evidence="14">Ribosomal large subunit pseudouridine synthase A</fullName>
    </alternativeName>
    <alternativeName>
        <fullName evidence="13">rRNA pseudouridylate synthase A</fullName>
    </alternativeName>
    <alternativeName>
        <fullName evidence="15">rRNA-uridine isomerase A</fullName>
    </alternativeName>
    <alternativeName>
        <fullName evidence="12">tRNA pseudouridine(32) synthase</fullName>
    </alternativeName>
</protein>
<evidence type="ECO:0000313" key="18">
    <source>
        <dbReference type="Proteomes" id="UP000549457"/>
    </source>
</evidence>
<evidence type="ECO:0000256" key="11">
    <source>
        <dbReference type="ARBA" id="ARBA00041266"/>
    </source>
</evidence>
<keyword evidence="18" id="KW-1185">Reference proteome</keyword>
<comment type="similarity">
    <text evidence="1">Belongs to the pseudouridine synthase RluA family.</text>
</comment>
<dbReference type="SUPFAM" id="SSF55120">
    <property type="entry name" value="Pseudouridine synthase"/>
    <property type="match status" value="1"/>
</dbReference>
<dbReference type="GO" id="GO:0008033">
    <property type="term" value="P:tRNA processing"/>
    <property type="evidence" value="ECO:0007669"/>
    <property type="project" value="UniProtKB-KW"/>
</dbReference>
<keyword evidence="4 17" id="KW-0413">Isomerase</keyword>
<dbReference type="CDD" id="cd02869">
    <property type="entry name" value="PseudoU_synth_RluA_like"/>
    <property type="match status" value="1"/>
</dbReference>
<name>A0A840SU01_9RHOB</name>
<evidence type="ECO:0000256" key="8">
    <source>
        <dbReference type="ARBA" id="ARBA00038944"/>
    </source>
</evidence>
<comment type="catalytic activity">
    <reaction evidence="6">
        <text>uridine(746) in 23S rRNA = pseudouridine(746) in 23S rRNA</text>
        <dbReference type="Rhea" id="RHEA:42548"/>
        <dbReference type="Rhea" id="RHEA-COMP:10109"/>
        <dbReference type="Rhea" id="RHEA-COMP:10110"/>
        <dbReference type="ChEBI" id="CHEBI:65314"/>
        <dbReference type="ChEBI" id="CHEBI:65315"/>
        <dbReference type="EC" id="5.4.99.29"/>
    </reaction>
</comment>
<proteinExistence type="inferred from homology"/>
<feature type="domain" description="Pseudouridine synthase RsuA/RluA-like" evidence="16">
    <location>
        <begin position="18"/>
        <end position="163"/>
    </location>
</feature>
<sequence length="210" mass="23360">MLDTTDPDAPRLLHADTHLLVWEKPSGLHTVPAKPPGTQDCLMARAEARYPGALLVHRLDRDTSGVVVMARTRLAQRHLGWQFERRQVEKSYVARVAGHVTGEEGRVDLPLRCDWPNRPRQMVADDGRPSVTDWRVVAREADATRVELTPLTGRSHQLRVHMLALGHPILGDTLYGDPASAPRLQLHARLLAFRHPIGGAPVSFESPAPF</sequence>
<reference evidence="17 18" key="1">
    <citation type="submission" date="2020-08" db="EMBL/GenBank/DDBJ databases">
        <title>Genomic Encyclopedia of Type Strains, Phase IV (KMG-IV): sequencing the most valuable type-strain genomes for metagenomic binning, comparative biology and taxonomic classification.</title>
        <authorList>
            <person name="Goeker M."/>
        </authorList>
    </citation>
    <scope>NUCLEOTIDE SEQUENCE [LARGE SCALE GENOMIC DNA]</scope>
    <source>
        <strain evidence="17 18">DSM 101730</strain>
    </source>
</reference>
<evidence type="ECO:0000256" key="2">
    <source>
        <dbReference type="ARBA" id="ARBA00022552"/>
    </source>
</evidence>
<dbReference type="RefSeq" id="WP_184149799.1">
    <property type="nucleotide sequence ID" value="NZ_JACHFM010000002.1"/>
</dbReference>
<dbReference type="GO" id="GO:0003723">
    <property type="term" value="F:RNA binding"/>
    <property type="evidence" value="ECO:0007669"/>
    <property type="project" value="InterPro"/>
</dbReference>
<dbReference type="InterPro" id="IPR050188">
    <property type="entry name" value="RluA_PseudoU_synthase"/>
</dbReference>
<gene>
    <name evidence="17" type="ORF">HNP73_002578</name>
</gene>
<dbReference type="InterPro" id="IPR006145">
    <property type="entry name" value="PsdUridine_synth_RsuA/RluA"/>
</dbReference>
<dbReference type="Pfam" id="PF00849">
    <property type="entry name" value="PseudoU_synth_2"/>
    <property type="match status" value="1"/>
</dbReference>
<evidence type="ECO:0000256" key="6">
    <source>
        <dbReference type="ARBA" id="ARBA00036916"/>
    </source>
</evidence>
<evidence type="ECO:0000256" key="1">
    <source>
        <dbReference type="ARBA" id="ARBA00010876"/>
    </source>
</evidence>
<keyword evidence="2" id="KW-0698">rRNA processing</keyword>
<dbReference type="GO" id="GO:0000455">
    <property type="term" value="P:enzyme-directed rRNA pseudouridine synthesis"/>
    <property type="evidence" value="ECO:0007669"/>
    <property type="project" value="TreeGrafter"/>
</dbReference>